<dbReference type="PANTHER" id="PTHR10841">
    <property type="entry name" value="SYNAPSIN"/>
    <property type="match status" value="1"/>
</dbReference>
<organism evidence="8 9">
    <name type="scientific">Polyodon spathula</name>
    <name type="common">North American paddlefish</name>
    <name type="synonym">Squalus spathula</name>
    <dbReference type="NCBI Taxonomy" id="7913"/>
    <lineage>
        <taxon>Eukaryota</taxon>
        <taxon>Metazoa</taxon>
        <taxon>Chordata</taxon>
        <taxon>Craniata</taxon>
        <taxon>Vertebrata</taxon>
        <taxon>Euteleostomi</taxon>
        <taxon>Actinopterygii</taxon>
        <taxon>Chondrostei</taxon>
        <taxon>Acipenseriformes</taxon>
        <taxon>Polyodontidae</taxon>
        <taxon>Polyodon</taxon>
    </lineage>
</organism>
<dbReference type="EMBL" id="JAAWVQ010177229">
    <property type="protein sequence ID" value="MBN3288623.1"/>
    <property type="molecule type" value="Genomic_DNA"/>
</dbReference>
<keyword evidence="3" id="KW-0770">Synapse</keyword>
<sequence length="630" mass="69691">MNYLRRRLSDSSFIANLPNGYMTDLQQPEPQQPPPPAPAPSSTSPAPERRQISQSPGTGFFSSLSNAVKQTAASAGLVEQTPTSLTKKFKLLLVIDEPHNEWAKMFRGKKVHGDYDIKVEQAEFSEINLVSHSDGTCNVDMQVFRNGTKVVRSFKPDFVLIRQHAFSMAENEDFRNMIIGLQYAGVPSINSLESIYNLCDKPWVFGQLISTYRSFGAEKFPLIEQTFYPNHKEMITMPTFPVVVKIGHAHSGMGKVKIDNHHDFQDIVSVVALTQTYTTIEPYIDSKYDLRIQKIGDNYKAYMRTSISGNWKTNTGSAMLEQIAMTDMYKLWVDTCSEMFGGLDICAVKALHGKDGKDYITEVMGSSMQLIGEHQAEDKQLITDMVVTKMNQAVPRMPIPSPQRPTATQQPQSGALKEGHTDPSKLPPQRPPPQVFLVLNLGGPVQPQGLQSQSQARPSEQAQSLSTQGASPPLPPAPTTQQPQPQGQGAPPAGKMENQLRQSPSQPAPQQKPQPHPQLKLFHEMQAVSLSRFPMVSINVCAKMPSTESGGHSIIQLSATVENNARQMAKNASLDQLSPLCYTATLCKSQSLTNAFNFTDSSFFRSGNEDETKAESIRKLRKSFASLFSD</sequence>
<feature type="non-terminal residue" evidence="8">
    <location>
        <position position="630"/>
    </location>
</feature>
<evidence type="ECO:0000256" key="4">
    <source>
        <dbReference type="ARBA" id="ARBA00034103"/>
    </source>
</evidence>
<dbReference type="Gene3D" id="3.40.50.20">
    <property type="match status" value="1"/>
</dbReference>
<feature type="region of interest" description="Disordered" evidence="5">
    <location>
        <begin position="16"/>
        <end position="57"/>
    </location>
</feature>
<evidence type="ECO:0000256" key="2">
    <source>
        <dbReference type="ARBA" id="ARBA00022553"/>
    </source>
</evidence>
<dbReference type="InterPro" id="IPR016185">
    <property type="entry name" value="PreATP-grasp_dom_sf"/>
</dbReference>
<feature type="compositionally biased region" description="Low complexity" evidence="5">
    <location>
        <begin position="479"/>
        <end position="494"/>
    </location>
</feature>
<dbReference type="Proteomes" id="UP001166093">
    <property type="component" value="Unassembled WGS sequence"/>
</dbReference>
<dbReference type="Pfam" id="PF10581">
    <property type="entry name" value="Synapsin_N"/>
    <property type="match status" value="1"/>
</dbReference>
<evidence type="ECO:0000259" key="7">
    <source>
        <dbReference type="Pfam" id="PF02750"/>
    </source>
</evidence>
<dbReference type="InterPro" id="IPR013815">
    <property type="entry name" value="ATP_grasp_subdomain_1"/>
</dbReference>
<feature type="compositionally biased region" description="Pro residues" evidence="5">
    <location>
        <begin position="30"/>
        <end position="39"/>
    </location>
</feature>
<comment type="caution">
    <text evidence="8">The sequence shown here is derived from an EMBL/GenBank/DDBJ whole genome shotgun (WGS) entry which is preliminary data.</text>
</comment>
<feature type="domain" description="Synapsin pre-ATP-grasp" evidence="6">
    <location>
        <begin position="87"/>
        <end position="188"/>
    </location>
</feature>
<feature type="non-terminal residue" evidence="8">
    <location>
        <position position="1"/>
    </location>
</feature>
<evidence type="ECO:0000313" key="8">
    <source>
        <dbReference type="EMBL" id="MBN3288623.1"/>
    </source>
</evidence>
<evidence type="ECO:0000256" key="5">
    <source>
        <dbReference type="SAM" id="MobiDB-lite"/>
    </source>
</evidence>
<dbReference type="PROSITE" id="PS00416">
    <property type="entry name" value="SYNAPSIN_2"/>
    <property type="match status" value="1"/>
</dbReference>
<evidence type="ECO:0000256" key="3">
    <source>
        <dbReference type="ARBA" id="ARBA00023018"/>
    </source>
</evidence>
<dbReference type="PRINTS" id="PR01368">
    <property type="entry name" value="SYNAPSIN"/>
</dbReference>
<dbReference type="PROSITE" id="PS00415">
    <property type="entry name" value="SYNAPSIN_1"/>
    <property type="match status" value="1"/>
</dbReference>
<dbReference type="PANTHER" id="PTHR10841:SF20">
    <property type="entry name" value="SYNAPSIN-2"/>
    <property type="match status" value="1"/>
</dbReference>
<evidence type="ECO:0000259" key="6">
    <source>
        <dbReference type="Pfam" id="PF02078"/>
    </source>
</evidence>
<comment type="subcellular location">
    <subcellularLocation>
        <location evidence="4">Synapse</location>
    </subcellularLocation>
</comment>
<proteinExistence type="inferred from homology"/>
<keyword evidence="2" id="KW-0597">Phosphoprotein</keyword>
<dbReference type="Gene3D" id="3.30.470.20">
    <property type="entry name" value="ATP-grasp fold, B domain"/>
    <property type="match status" value="1"/>
</dbReference>
<dbReference type="InterPro" id="IPR020897">
    <property type="entry name" value="Synapsin_pre-ATP-grasp_dom"/>
</dbReference>
<dbReference type="SUPFAM" id="SSF52440">
    <property type="entry name" value="PreATP-grasp domain"/>
    <property type="match status" value="1"/>
</dbReference>
<keyword evidence="9" id="KW-1185">Reference proteome</keyword>
<feature type="compositionally biased region" description="Pro residues" evidence="5">
    <location>
        <begin position="425"/>
        <end position="434"/>
    </location>
</feature>
<gene>
    <name evidence="8" type="primary">Syn2_2</name>
    <name evidence="8" type="ORF">GTO93_0012551</name>
</gene>
<feature type="region of interest" description="Disordered" evidence="5">
    <location>
        <begin position="395"/>
        <end position="516"/>
    </location>
</feature>
<reference evidence="8" key="1">
    <citation type="journal article" date="2021" name="Cell">
        <title>Tracing the genetic footprints of vertebrate landing in non-teleost ray-finned fishes.</title>
        <authorList>
            <person name="Bi X."/>
            <person name="Wang K."/>
            <person name="Yang L."/>
            <person name="Pan H."/>
            <person name="Jiang H."/>
            <person name="Wei Q."/>
            <person name="Fang M."/>
            <person name="Yu H."/>
            <person name="Zhu C."/>
            <person name="Cai Y."/>
            <person name="He Y."/>
            <person name="Gan X."/>
            <person name="Zeng H."/>
            <person name="Yu D."/>
            <person name="Zhu Y."/>
            <person name="Jiang H."/>
            <person name="Qiu Q."/>
            <person name="Yang H."/>
            <person name="Zhang Y.E."/>
            <person name="Wang W."/>
            <person name="Zhu M."/>
            <person name="He S."/>
            <person name="Zhang G."/>
        </authorList>
    </citation>
    <scope>NUCLEOTIDE SEQUENCE</scope>
    <source>
        <strain evidence="8">Pddl_001</strain>
    </source>
</reference>
<dbReference type="InterPro" id="IPR020898">
    <property type="entry name" value="Synapsin_ATP-bd_dom"/>
</dbReference>
<evidence type="ECO:0000313" key="9">
    <source>
        <dbReference type="Proteomes" id="UP001166093"/>
    </source>
</evidence>
<dbReference type="InterPro" id="IPR019736">
    <property type="entry name" value="Synapsin_P_site"/>
</dbReference>
<evidence type="ECO:0000256" key="1">
    <source>
        <dbReference type="ARBA" id="ARBA00008243"/>
    </source>
</evidence>
<dbReference type="Gene3D" id="3.30.1490.20">
    <property type="entry name" value="ATP-grasp fold, A domain"/>
    <property type="match status" value="1"/>
</dbReference>
<comment type="similarity">
    <text evidence="1">Belongs to the synapsin family.</text>
</comment>
<feature type="domain" description="Synapsin ATP-binding" evidence="7">
    <location>
        <begin position="190"/>
        <end position="392"/>
    </location>
</feature>
<name>A0ABS2YQ82_POLSP</name>
<dbReference type="InterPro" id="IPR019735">
    <property type="entry name" value="Synapsin_CS"/>
</dbReference>
<accession>A0ABS2YQ82</accession>
<feature type="compositionally biased region" description="Polar residues" evidence="5">
    <location>
        <begin position="448"/>
        <end position="466"/>
    </location>
</feature>
<feature type="compositionally biased region" description="Pro residues" evidence="5">
    <location>
        <begin position="506"/>
        <end position="516"/>
    </location>
</feature>
<dbReference type="InterPro" id="IPR001359">
    <property type="entry name" value="Synapsin"/>
</dbReference>
<dbReference type="Pfam" id="PF02750">
    <property type="entry name" value="Synapsin_C"/>
    <property type="match status" value="1"/>
</dbReference>
<feature type="compositionally biased region" description="Polar residues" evidence="5">
    <location>
        <begin position="404"/>
        <end position="413"/>
    </location>
</feature>
<dbReference type="SUPFAM" id="SSF56059">
    <property type="entry name" value="Glutathione synthetase ATP-binding domain-like"/>
    <property type="match status" value="1"/>
</dbReference>
<protein>
    <submittedName>
        <fullName evidence="8">SYN2 protein</fullName>
    </submittedName>
</protein>
<dbReference type="Pfam" id="PF02078">
    <property type="entry name" value="Synapsin"/>
    <property type="match status" value="1"/>
</dbReference>